<sequence>MSAMILYCIFSLHDTAYMEIFSLWAVSSTKFRGLSLTSQDVGTVLSFSGFGVLVYQLAIYPSLAKYFGPIKTFRPAAILSIILLATYPFMANLHGLELKILINMASVLKNMFAATITTTCNILQNTAVTQEQRGVANGISVTLMSMFKAVAPAAAGILFSWAQKHISGLFLPGAAAARPRMPHPPMALLLSPTVSFLVSPCAPRPRALSAAANVSYPASRLQCKNLSSQQSPLNVTATCASFAEKRLVLVHATAEGSEAGAEQPEEPKPATKIEEMPLESKQKMIMEQRARMKLAKKLRQRRKRLLRKRKLRKKGRWPPSKMKKLKNV</sequence>
<feature type="transmembrane region" description="Helical" evidence="2">
    <location>
        <begin position="75"/>
        <end position="94"/>
    </location>
</feature>
<dbReference type="PANTHER" id="PTHR34678:SF1">
    <property type="entry name" value="LARGE RIBOSOMAL SUBUNIT PROTEIN CL37"/>
    <property type="match status" value="1"/>
</dbReference>
<name>A0A3L6DTB3_MAIZE</name>
<reference evidence="3 4" key="1">
    <citation type="journal article" date="2018" name="Nat. Genet.">
        <title>Extensive intraspecific gene order and gene structural variations between Mo17 and other maize genomes.</title>
        <authorList>
            <person name="Sun S."/>
            <person name="Zhou Y."/>
            <person name="Chen J."/>
            <person name="Shi J."/>
            <person name="Zhao H."/>
            <person name="Zhao H."/>
            <person name="Song W."/>
            <person name="Zhang M."/>
            <person name="Cui Y."/>
            <person name="Dong X."/>
            <person name="Liu H."/>
            <person name="Ma X."/>
            <person name="Jiao Y."/>
            <person name="Wang B."/>
            <person name="Wei X."/>
            <person name="Stein J.C."/>
            <person name="Glaubitz J.C."/>
            <person name="Lu F."/>
            <person name="Yu G."/>
            <person name="Liang C."/>
            <person name="Fengler K."/>
            <person name="Li B."/>
            <person name="Rafalski A."/>
            <person name="Schnable P.S."/>
            <person name="Ware D.H."/>
            <person name="Buckler E.S."/>
            <person name="Lai J."/>
        </authorList>
    </citation>
    <scope>NUCLEOTIDE SEQUENCE [LARGE SCALE GENOMIC DNA]</scope>
    <source>
        <strain evidence="4">cv. Missouri 17</strain>
        <tissue evidence="3">Seedling</tissue>
    </source>
</reference>
<dbReference type="EMBL" id="NCVQ01000009">
    <property type="protein sequence ID" value="PWZ11946.1"/>
    <property type="molecule type" value="Genomic_DNA"/>
</dbReference>
<dbReference type="AlphaFoldDB" id="A0A3L6DTB3"/>
<evidence type="ECO:0000313" key="3">
    <source>
        <dbReference type="EMBL" id="PWZ11946.1"/>
    </source>
</evidence>
<evidence type="ECO:0000313" key="4">
    <source>
        <dbReference type="Proteomes" id="UP000251960"/>
    </source>
</evidence>
<protein>
    <submittedName>
        <fullName evidence="3">Protein ZINC INDUCED FACILITATOR-LIKE 1</fullName>
    </submittedName>
</protein>
<dbReference type="ExpressionAtlas" id="A0A3L6DTB3">
    <property type="expression patterns" value="baseline and differential"/>
</dbReference>
<feature type="compositionally biased region" description="Basic and acidic residues" evidence="1">
    <location>
        <begin position="265"/>
        <end position="280"/>
    </location>
</feature>
<feature type="transmembrane region" description="Helical" evidence="2">
    <location>
        <begin position="42"/>
        <end position="63"/>
    </location>
</feature>
<evidence type="ECO:0000256" key="2">
    <source>
        <dbReference type="SAM" id="Phobius"/>
    </source>
</evidence>
<keyword evidence="2" id="KW-0812">Transmembrane</keyword>
<feature type="region of interest" description="Disordered" evidence="1">
    <location>
        <begin position="255"/>
        <end position="280"/>
    </location>
</feature>
<dbReference type="SUPFAM" id="SSF103473">
    <property type="entry name" value="MFS general substrate transporter"/>
    <property type="match status" value="1"/>
</dbReference>
<keyword evidence="2" id="KW-0472">Membrane</keyword>
<dbReference type="Proteomes" id="UP000251960">
    <property type="component" value="Chromosome 8"/>
</dbReference>
<organism evidence="3 4">
    <name type="scientific">Zea mays</name>
    <name type="common">Maize</name>
    <dbReference type="NCBI Taxonomy" id="4577"/>
    <lineage>
        <taxon>Eukaryota</taxon>
        <taxon>Viridiplantae</taxon>
        <taxon>Streptophyta</taxon>
        <taxon>Embryophyta</taxon>
        <taxon>Tracheophyta</taxon>
        <taxon>Spermatophyta</taxon>
        <taxon>Magnoliopsida</taxon>
        <taxon>Liliopsida</taxon>
        <taxon>Poales</taxon>
        <taxon>Poaceae</taxon>
        <taxon>PACMAD clade</taxon>
        <taxon>Panicoideae</taxon>
        <taxon>Andropogonodae</taxon>
        <taxon>Andropogoneae</taxon>
        <taxon>Tripsacinae</taxon>
        <taxon>Zea</taxon>
    </lineage>
</organism>
<keyword evidence="2" id="KW-1133">Transmembrane helix</keyword>
<dbReference type="PANTHER" id="PTHR34678">
    <property type="entry name" value="50S RIBOSOMAL PROTEIN 5, CHLOROPLASTIC"/>
    <property type="match status" value="1"/>
</dbReference>
<accession>A0A3L6DTB3</accession>
<feature type="region of interest" description="Disordered" evidence="1">
    <location>
        <begin position="300"/>
        <end position="328"/>
    </location>
</feature>
<comment type="caution">
    <text evidence="3">The sequence shown here is derived from an EMBL/GenBank/DDBJ whole genome shotgun (WGS) entry which is preliminary data.</text>
</comment>
<gene>
    <name evidence="3" type="primary">ZIFL1_5</name>
    <name evidence="3" type="ORF">Zm00014a_023641</name>
</gene>
<evidence type="ECO:0000256" key="1">
    <source>
        <dbReference type="SAM" id="MobiDB-lite"/>
    </source>
</evidence>
<dbReference type="Gene3D" id="1.20.1250.20">
    <property type="entry name" value="MFS general substrate transporter like domains"/>
    <property type="match status" value="1"/>
</dbReference>
<proteinExistence type="predicted"/>
<dbReference type="InterPro" id="IPR040307">
    <property type="entry name" value="Ribosomal_cL37"/>
</dbReference>
<dbReference type="CDD" id="cd23709">
    <property type="entry name" value="Psrp5_CTD"/>
    <property type="match status" value="1"/>
</dbReference>
<dbReference type="InterPro" id="IPR036259">
    <property type="entry name" value="MFS_trans_sf"/>
</dbReference>